<dbReference type="EMBL" id="JASDAP010000025">
    <property type="protein sequence ID" value="KAK1880047.1"/>
    <property type="molecule type" value="Genomic_DNA"/>
</dbReference>
<evidence type="ECO:0000313" key="2">
    <source>
        <dbReference type="Proteomes" id="UP001228049"/>
    </source>
</evidence>
<accession>A0AAD9BA42</accession>
<reference evidence="1" key="1">
    <citation type="submission" date="2023-04" db="EMBL/GenBank/DDBJ databases">
        <title>Chromosome-level genome of Chaenocephalus aceratus.</title>
        <authorList>
            <person name="Park H."/>
        </authorList>
    </citation>
    <scope>NUCLEOTIDE SEQUENCE</scope>
    <source>
        <strain evidence="1">DE</strain>
        <tissue evidence="1">Muscle</tissue>
    </source>
</reference>
<name>A0AAD9BA42_DISEL</name>
<organism evidence="1 2">
    <name type="scientific">Dissostichus eleginoides</name>
    <name type="common">Patagonian toothfish</name>
    <name type="synonym">Dissostichus amissus</name>
    <dbReference type="NCBI Taxonomy" id="100907"/>
    <lineage>
        <taxon>Eukaryota</taxon>
        <taxon>Metazoa</taxon>
        <taxon>Chordata</taxon>
        <taxon>Craniata</taxon>
        <taxon>Vertebrata</taxon>
        <taxon>Euteleostomi</taxon>
        <taxon>Actinopterygii</taxon>
        <taxon>Neopterygii</taxon>
        <taxon>Teleostei</taxon>
        <taxon>Neoteleostei</taxon>
        <taxon>Acanthomorphata</taxon>
        <taxon>Eupercaria</taxon>
        <taxon>Perciformes</taxon>
        <taxon>Notothenioidei</taxon>
        <taxon>Nototheniidae</taxon>
        <taxon>Dissostichus</taxon>
    </lineage>
</organism>
<keyword evidence="2" id="KW-1185">Reference proteome</keyword>
<evidence type="ECO:0000313" key="1">
    <source>
        <dbReference type="EMBL" id="KAK1880047.1"/>
    </source>
</evidence>
<protein>
    <submittedName>
        <fullName evidence="1">Adenosine deaminase</fullName>
    </submittedName>
</protein>
<dbReference type="Proteomes" id="UP001228049">
    <property type="component" value="Unassembled WGS sequence"/>
</dbReference>
<gene>
    <name evidence="1" type="ORF">KUDE01_025576</name>
</gene>
<sequence>MWYNDSTVRYLQPAAFSAGVLQQRLSSQDAAAEAVLPGCSSRGVTAEVAVMAEQSRVKNPETPELKAVGVLQQRLSSQDAAAEAVLPGCSSRGVTAELPVLAFAEHALHCRSHAVSTRQLRALIG</sequence>
<proteinExistence type="predicted"/>
<comment type="caution">
    <text evidence="1">The sequence shown here is derived from an EMBL/GenBank/DDBJ whole genome shotgun (WGS) entry which is preliminary data.</text>
</comment>
<dbReference type="AlphaFoldDB" id="A0AAD9BA42"/>